<organism evidence="6 7">
    <name type="scientific">Fimbriimonas ginsengisoli</name>
    <dbReference type="NCBI Taxonomy" id="1005039"/>
    <lineage>
        <taxon>Bacteria</taxon>
        <taxon>Bacillati</taxon>
        <taxon>Armatimonadota</taxon>
        <taxon>Fimbriimonadia</taxon>
        <taxon>Fimbriimonadales</taxon>
        <taxon>Fimbriimonadaceae</taxon>
        <taxon>Fimbriimonas</taxon>
    </lineage>
</organism>
<feature type="transmembrane region" description="Helical" evidence="3">
    <location>
        <begin position="457"/>
        <end position="479"/>
    </location>
</feature>
<dbReference type="Proteomes" id="UP000727962">
    <property type="component" value="Unassembled WGS sequence"/>
</dbReference>
<evidence type="ECO:0000259" key="4">
    <source>
        <dbReference type="Pfam" id="PF13490"/>
    </source>
</evidence>
<feature type="domain" description="DUF4349" evidence="5">
    <location>
        <begin position="267"/>
        <end position="479"/>
    </location>
</feature>
<gene>
    <name evidence="6" type="ORF">HYR64_03330</name>
</gene>
<reference evidence="6" key="1">
    <citation type="submission" date="2020-07" db="EMBL/GenBank/DDBJ databases">
        <title>Huge and variable diversity of episymbiotic CPR bacteria and DPANN archaea in groundwater ecosystems.</title>
        <authorList>
            <person name="He C.Y."/>
            <person name="Keren R."/>
            <person name="Whittaker M."/>
            <person name="Farag I.F."/>
            <person name="Doudna J."/>
            <person name="Cate J.H.D."/>
            <person name="Banfield J.F."/>
        </authorList>
    </citation>
    <scope>NUCLEOTIDE SEQUENCE</scope>
    <source>
        <strain evidence="6">NC_groundwater_17_Pr7_B-0.1um_64_12</strain>
    </source>
</reference>
<name>A0A931PVC5_FIMGI</name>
<dbReference type="InterPro" id="IPR025645">
    <property type="entry name" value="DUF4349"/>
</dbReference>
<dbReference type="Pfam" id="PF14257">
    <property type="entry name" value="DUF4349"/>
    <property type="match status" value="1"/>
</dbReference>
<keyword evidence="3" id="KW-0812">Transmembrane</keyword>
<dbReference type="Pfam" id="PF13490">
    <property type="entry name" value="zf-HC2"/>
    <property type="match status" value="1"/>
</dbReference>
<evidence type="ECO:0000256" key="3">
    <source>
        <dbReference type="SAM" id="Phobius"/>
    </source>
</evidence>
<keyword evidence="3" id="KW-0472">Membrane</keyword>
<feature type="compositionally biased region" description="Gly residues" evidence="2">
    <location>
        <begin position="207"/>
        <end position="216"/>
    </location>
</feature>
<dbReference type="InterPro" id="IPR027383">
    <property type="entry name" value="Znf_put"/>
</dbReference>
<dbReference type="EMBL" id="JACOSL010000022">
    <property type="protein sequence ID" value="MBI1756120.1"/>
    <property type="molecule type" value="Genomic_DNA"/>
</dbReference>
<dbReference type="AlphaFoldDB" id="A0A931PVC5"/>
<evidence type="ECO:0000313" key="6">
    <source>
        <dbReference type="EMBL" id="MBI1756120.1"/>
    </source>
</evidence>
<keyword evidence="3" id="KW-1133">Transmembrane helix</keyword>
<evidence type="ECO:0000313" key="7">
    <source>
        <dbReference type="Proteomes" id="UP000727962"/>
    </source>
</evidence>
<protein>
    <submittedName>
        <fullName evidence="6">DUF4349 domain-containing protein</fullName>
    </submittedName>
</protein>
<evidence type="ECO:0000256" key="1">
    <source>
        <dbReference type="SAM" id="Coils"/>
    </source>
</evidence>
<keyword evidence="1" id="KW-0175">Coiled coil</keyword>
<sequence>MKSIRDDLKAYLDGELSAARANEVEAALAQDDELRREAEAYRQISGSVKTLAFSPEPMGLERTLGALSSASGAGSGAKRRYPWVLALGAGLAVILGVQLFFPVFAQSKEAAKASSELMMAGRERSDQQAAQSPHYFGADDPGKGVKLMDTKEAGAKPRRKIDTGPSDELGSQAPASGLSRGGAPDYSGKVETQPLTREAAPKAVAAEGGGMAGMGRGAPEPTAQQADMAAVAAPLAKTAKPGTEATNRSAKAAAVGSSNFGAAAPARLVITRADLALIVKDVPAARDEADRIARQVGGFTERGDLQTGKEGASLASLRLRVPTDRYENVMTRVKKLGEVVHESSSGEDVTTRVADTEARSKTLKAEEIQYRALLQRANRISDVIEVRDKISEVRQQIESLDATAKSLRGLSELATIELSLSTKAPEPHKTPAAGWFQQTWGDASGSFVSACQSLASIGIYVLTFLPIWGPLALLCWWGWRTSRPVYRY</sequence>
<feature type="compositionally biased region" description="Basic and acidic residues" evidence="2">
    <location>
        <begin position="140"/>
        <end position="155"/>
    </location>
</feature>
<evidence type="ECO:0000256" key="2">
    <source>
        <dbReference type="SAM" id="MobiDB-lite"/>
    </source>
</evidence>
<proteinExistence type="predicted"/>
<feature type="transmembrane region" description="Helical" evidence="3">
    <location>
        <begin position="83"/>
        <end position="105"/>
    </location>
</feature>
<feature type="domain" description="Putative zinc-finger" evidence="4">
    <location>
        <begin position="3"/>
        <end position="29"/>
    </location>
</feature>
<comment type="caution">
    <text evidence="6">The sequence shown here is derived from an EMBL/GenBank/DDBJ whole genome shotgun (WGS) entry which is preliminary data.</text>
</comment>
<accession>A0A931PVC5</accession>
<feature type="region of interest" description="Disordered" evidence="2">
    <location>
        <begin position="117"/>
        <end position="224"/>
    </location>
</feature>
<feature type="coiled-coil region" evidence="1">
    <location>
        <begin position="383"/>
        <end position="410"/>
    </location>
</feature>
<evidence type="ECO:0000259" key="5">
    <source>
        <dbReference type="Pfam" id="PF14257"/>
    </source>
</evidence>